<evidence type="ECO:0000313" key="2">
    <source>
        <dbReference type="EMBL" id="KTC95309.1"/>
    </source>
</evidence>
<dbReference type="PATRIC" id="fig|453.4.peg.3245"/>
<dbReference type="STRING" id="453.Lfee_2973"/>
<dbReference type="Proteomes" id="UP000054698">
    <property type="component" value="Unassembled WGS sequence"/>
</dbReference>
<evidence type="ECO:0000256" key="1">
    <source>
        <dbReference type="SAM" id="Phobius"/>
    </source>
</evidence>
<accession>A0A0W0TIL4</accession>
<gene>
    <name evidence="2" type="ORF">Lfee_2973</name>
    <name evidence="3" type="ORF">NCTC12022_00355</name>
</gene>
<keyword evidence="1" id="KW-1133">Transmembrane helix</keyword>
<evidence type="ECO:0000313" key="5">
    <source>
        <dbReference type="Proteomes" id="UP000251942"/>
    </source>
</evidence>
<evidence type="ECO:0008006" key="6">
    <source>
        <dbReference type="Google" id="ProtNLM"/>
    </source>
</evidence>
<dbReference type="RefSeq" id="WP_058447773.1">
    <property type="nucleotide sequence ID" value="NZ_CAAAHT010000004.1"/>
</dbReference>
<feature type="transmembrane region" description="Helical" evidence="1">
    <location>
        <begin position="12"/>
        <end position="35"/>
    </location>
</feature>
<sequence>MSHAEKLNKASTAFFFAGFAVSKLHHTPFIVLATLSNLASLFLYAIAYCLWFLASRLYPDCPRKAQSWYGFTEFKNQHIIAVILGIAAIISCIAALSMPLAIIPATWLFASSNSIWCISEYHKKQSLSISDKDYSVSLQTAYLRYAITTTALSFLTALDTTLAIIFPAETVLILTYSSIAGVGLGALAIYFLTDYIYRKHASDGIDISYIKMINPFNLLSEQSPQVQPRPSDEVAHFPPILATKPPVEASASQSKSMDVSKNPNACCLF</sequence>
<organism evidence="2 4">
    <name type="scientific">Legionella feeleii</name>
    <dbReference type="NCBI Taxonomy" id="453"/>
    <lineage>
        <taxon>Bacteria</taxon>
        <taxon>Pseudomonadati</taxon>
        <taxon>Pseudomonadota</taxon>
        <taxon>Gammaproteobacteria</taxon>
        <taxon>Legionellales</taxon>
        <taxon>Legionellaceae</taxon>
        <taxon>Legionella</taxon>
    </lineage>
</organism>
<feature type="transmembrane region" description="Helical" evidence="1">
    <location>
        <begin position="172"/>
        <end position="192"/>
    </location>
</feature>
<reference evidence="2 4" key="1">
    <citation type="submission" date="2015-11" db="EMBL/GenBank/DDBJ databases">
        <title>Genomic analysis of 38 Legionella species identifies large and diverse effector repertoires.</title>
        <authorList>
            <person name="Burstein D."/>
            <person name="Amaro F."/>
            <person name="Zusman T."/>
            <person name="Lifshitz Z."/>
            <person name="Cohen O."/>
            <person name="Gilbert J.A."/>
            <person name="Pupko T."/>
            <person name="Shuman H.A."/>
            <person name="Segal G."/>
        </authorList>
    </citation>
    <scope>NUCLEOTIDE SEQUENCE [LARGE SCALE GENOMIC DNA]</scope>
    <source>
        <strain evidence="2 4">WO-44C</strain>
    </source>
</reference>
<proteinExistence type="predicted"/>
<dbReference type="OrthoDB" id="5651454at2"/>
<keyword evidence="1" id="KW-0812">Transmembrane</keyword>
<feature type="transmembrane region" description="Helical" evidence="1">
    <location>
        <begin position="41"/>
        <end position="58"/>
    </location>
</feature>
<protein>
    <recommendedName>
        <fullName evidence="6">Transmembrane protein</fullName>
    </recommendedName>
</protein>
<name>A0A0W0TIL4_9GAMM</name>
<keyword evidence="4" id="KW-1185">Reference proteome</keyword>
<evidence type="ECO:0000313" key="3">
    <source>
        <dbReference type="EMBL" id="SPX59644.1"/>
    </source>
</evidence>
<feature type="transmembrane region" description="Helical" evidence="1">
    <location>
        <begin position="79"/>
        <end position="96"/>
    </location>
</feature>
<dbReference type="AlphaFoldDB" id="A0A0W0TIL4"/>
<evidence type="ECO:0000313" key="4">
    <source>
        <dbReference type="Proteomes" id="UP000054698"/>
    </source>
</evidence>
<dbReference type="EMBL" id="UASS01000002">
    <property type="protein sequence ID" value="SPX59644.1"/>
    <property type="molecule type" value="Genomic_DNA"/>
</dbReference>
<reference evidence="3 5" key="2">
    <citation type="submission" date="2018-06" db="EMBL/GenBank/DDBJ databases">
        <authorList>
            <consortium name="Pathogen Informatics"/>
            <person name="Doyle S."/>
        </authorList>
    </citation>
    <scope>NUCLEOTIDE SEQUENCE [LARGE SCALE GENOMIC DNA]</scope>
    <source>
        <strain evidence="3 5">NCTC12022</strain>
    </source>
</reference>
<dbReference type="EMBL" id="LNYB01000085">
    <property type="protein sequence ID" value="KTC95309.1"/>
    <property type="molecule type" value="Genomic_DNA"/>
</dbReference>
<dbReference type="Proteomes" id="UP000251942">
    <property type="component" value="Unassembled WGS sequence"/>
</dbReference>
<keyword evidence="1" id="KW-0472">Membrane</keyword>